<evidence type="ECO:0000256" key="8">
    <source>
        <dbReference type="SAM" id="MobiDB-lite"/>
    </source>
</evidence>
<evidence type="ECO:0000256" key="4">
    <source>
        <dbReference type="ARBA" id="ARBA00022771"/>
    </source>
</evidence>
<dbReference type="GO" id="GO:0000981">
    <property type="term" value="F:DNA-binding transcription factor activity, RNA polymerase II-specific"/>
    <property type="evidence" value="ECO:0007669"/>
    <property type="project" value="TreeGrafter"/>
</dbReference>
<feature type="domain" description="C2H2-type" evidence="9">
    <location>
        <begin position="48"/>
        <end position="75"/>
    </location>
</feature>
<dbReference type="FunFam" id="3.30.160.60:FF:001498">
    <property type="entry name" value="Zinc finger protein 404"/>
    <property type="match status" value="1"/>
</dbReference>
<dbReference type="InterPro" id="IPR013087">
    <property type="entry name" value="Znf_C2H2_type"/>
</dbReference>
<dbReference type="SMART" id="SM00355">
    <property type="entry name" value="ZnF_C2H2"/>
    <property type="match status" value="5"/>
</dbReference>
<accession>A0AAD1U3R7</accession>
<evidence type="ECO:0000256" key="3">
    <source>
        <dbReference type="ARBA" id="ARBA00022737"/>
    </source>
</evidence>
<proteinExistence type="predicted"/>
<evidence type="ECO:0000256" key="6">
    <source>
        <dbReference type="ARBA" id="ARBA00023242"/>
    </source>
</evidence>
<evidence type="ECO:0000256" key="5">
    <source>
        <dbReference type="ARBA" id="ARBA00022833"/>
    </source>
</evidence>
<keyword evidence="4 7" id="KW-0863">Zinc-finger</keyword>
<evidence type="ECO:0000256" key="7">
    <source>
        <dbReference type="PROSITE-ProRule" id="PRU00042"/>
    </source>
</evidence>
<feature type="domain" description="C2H2-type" evidence="9">
    <location>
        <begin position="18"/>
        <end position="47"/>
    </location>
</feature>
<dbReference type="PROSITE" id="PS00028">
    <property type="entry name" value="ZINC_FINGER_C2H2_1"/>
    <property type="match status" value="4"/>
</dbReference>
<evidence type="ECO:0000313" key="10">
    <source>
        <dbReference type="EMBL" id="CAI2359962.1"/>
    </source>
</evidence>
<dbReference type="EMBL" id="CAMPGE010001189">
    <property type="protein sequence ID" value="CAI2359962.1"/>
    <property type="molecule type" value="Genomic_DNA"/>
</dbReference>
<dbReference type="GO" id="GO:0005634">
    <property type="term" value="C:nucleus"/>
    <property type="evidence" value="ECO:0007669"/>
    <property type="project" value="UniProtKB-SubCell"/>
</dbReference>
<feature type="domain" description="C2H2-type" evidence="9">
    <location>
        <begin position="76"/>
        <end position="105"/>
    </location>
</feature>
<evidence type="ECO:0000313" key="11">
    <source>
        <dbReference type="Proteomes" id="UP001295684"/>
    </source>
</evidence>
<dbReference type="InterPro" id="IPR036236">
    <property type="entry name" value="Znf_C2H2_sf"/>
</dbReference>
<feature type="domain" description="C2H2-type" evidence="9">
    <location>
        <begin position="106"/>
        <end position="133"/>
    </location>
</feature>
<reference evidence="10" key="1">
    <citation type="submission" date="2023-07" db="EMBL/GenBank/DDBJ databases">
        <authorList>
            <consortium name="AG Swart"/>
            <person name="Singh M."/>
            <person name="Singh A."/>
            <person name="Seah K."/>
            <person name="Emmerich C."/>
        </authorList>
    </citation>
    <scope>NUCLEOTIDE SEQUENCE</scope>
    <source>
        <strain evidence="10">DP1</strain>
    </source>
</reference>
<feature type="compositionally biased region" description="Basic and acidic residues" evidence="8">
    <location>
        <begin position="402"/>
        <end position="412"/>
    </location>
</feature>
<dbReference type="GO" id="GO:0045944">
    <property type="term" value="P:positive regulation of transcription by RNA polymerase II"/>
    <property type="evidence" value="ECO:0007669"/>
    <property type="project" value="UniProtKB-ARBA"/>
</dbReference>
<keyword evidence="3" id="KW-0677">Repeat</keyword>
<dbReference type="PANTHER" id="PTHR19818:SF139">
    <property type="entry name" value="PAIR-RULE PROTEIN ODD-PAIRED"/>
    <property type="match status" value="1"/>
</dbReference>
<dbReference type="GO" id="GO:0008270">
    <property type="term" value="F:zinc ion binding"/>
    <property type="evidence" value="ECO:0007669"/>
    <property type="project" value="UniProtKB-KW"/>
</dbReference>
<name>A0AAD1U3R7_EUPCR</name>
<dbReference type="Proteomes" id="UP001295684">
    <property type="component" value="Unassembled WGS sequence"/>
</dbReference>
<dbReference type="FunFam" id="3.30.160.60:FF:000690">
    <property type="entry name" value="Zinc finger protein 354C"/>
    <property type="match status" value="1"/>
</dbReference>
<keyword evidence="2" id="KW-0479">Metal-binding</keyword>
<organism evidence="10 11">
    <name type="scientific">Euplotes crassus</name>
    <dbReference type="NCBI Taxonomy" id="5936"/>
    <lineage>
        <taxon>Eukaryota</taxon>
        <taxon>Sar</taxon>
        <taxon>Alveolata</taxon>
        <taxon>Ciliophora</taxon>
        <taxon>Intramacronucleata</taxon>
        <taxon>Spirotrichea</taxon>
        <taxon>Hypotrichia</taxon>
        <taxon>Euplotida</taxon>
        <taxon>Euplotidae</taxon>
        <taxon>Moneuplotes</taxon>
    </lineage>
</organism>
<gene>
    <name evidence="10" type="ORF">ECRASSUSDP1_LOCUS1257</name>
</gene>
<evidence type="ECO:0000256" key="1">
    <source>
        <dbReference type="ARBA" id="ARBA00004123"/>
    </source>
</evidence>
<comment type="subcellular location">
    <subcellularLocation>
        <location evidence="1">Nucleus</location>
    </subcellularLocation>
</comment>
<dbReference type="InterPro" id="IPR050329">
    <property type="entry name" value="GLI_C2H2-zinc-finger"/>
</dbReference>
<dbReference type="AlphaFoldDB" id="A0AAD1U3R7"/>
<dbReference type="FunFam" id="3.30.160.60:FF:000557">
    <property type="entry name" value="zinc finger and SCAN domain-containing protein 29"/>
    <property type="match status" value="1"/>
</dbReference>
<sequence length="568" mass="64303">MTSQVINLDESKSDKDEFTCDFRGCGKNFSCKKTLKDHYRIHTGERPYQCALCGQTFSQYSSLQKHGRVHDKKKPYKCDYKNCGKAFSQVSNLIRHKRIHTGEKPYKCKFCPKTFASGSNLKQHEQTHESSTIRETYQCKFCPNTTSKEYYYYSSLRKHYQAYHKAELKKLKSTMDPDDVVKSRKIGAVFLIESFYRKALDPNNRKKINNKSSLMYMNHVQENNDIPAKNTENGVPAEIPKSCSNVSHSCGCKDPATKLKESGANDQNSAFTATCCSLKPKNTLSRKMSQKLKMQSSSGFRKGASMSEKSMKNCNSFNSITQHLINNPNAVQPYAGQANDNFFAMESDNTGGAPKVEYKKKEDEFSENNKLNIFTMSKTGINISKKSVGQGLKSISPFSSVDEGKDSSKNNIDKNGMYKPKPQIKISYEEEPSPSIAMPHPLIKQPPKLPALPKDLKNMKLSFENQKPKWDRINNLLNGPMRSQIPTDVLLSLPCIKESINFGTNKNTINDFELMVETNTSTKQCRQLCGNGNVCPELLPVMCDTYKMNQCTCTNVCKKKVRFLKSEN</sequence>
<evidence type="ECO:0000259" key="9">
    <source>
        <dbReference type="PROSITE" id="PS50157"/>
    </source>
</evidence>
<dbReference type="Gene3D" id="3.30.160.60">
    <property type="entry name" value="Classic Zinc Finger"/>
    <property type="match status" value="4"/>
</dbReference>
<dbReference type="PANTHER" id="PTHR19818">
    <property type="entry name" value="ZINC FINGER PROTEIN ZIC AND GLI"/>
    <property type="match status" value="1"/>
</dbReference>
<protein>
    <recommendedName>
        <fullName evidence="9">C2H2-type domain-containing protein</fullName>
    </recommendedName>
</protein>
<dbReference type="GO" id="GO:0000978">
    <property type="term" value="F:RNA polymerase II cis-regulatory region sequence-specific DNA binding"/>
    <property type="evidence" value="ECO:0007669"/>
    <property type="project" value="TreeGrafter"/>
</dbReference>
<feature type="region of interest" description="Disordered" evidence="8">
    <location>
        <begin position="392"/>
        <end position="419"/>
    </location>
</feature>
<dbReference type="Pfam" id="PF00096">
    <property type="entry name" value="zf-C2H2"/>
    <property type="match status" value="3"/>
</dbReference>
<keyword evidence="5" id="KW-0862">Zinc</keyword>
<keyword evidence="6" id="KW-0539">Nucleus</keyword>
<comment type="caution">
    <text evidence="10">The sequence shown here is derived from an EMBL/GenBank/DDBJ whole genome shotgun (WGS) entry which is preliminary data.</text>
</comment>
<dbReference type="SUPFAM" id="SSF57667">
    <property type="entry name" value="beta-beta-alpha zinc fingers"/>
    <property type="match status" value="2"/>
</dbReference>
<dbReference type="PROSITE" id="PS50157">
    <property type="entry name" value="ZINC_FINGER_C2H2_2"/>
    <property type="match status" value="4"/>
</dbReference>
<keyword evidence="11" id="KW-1185">Reference proteome</keyword>
<evidence type="ECO:0000256" key="2">
    <source>
        <dbReference type="ARBA" id="ARBA00022723"/>
    </source>
</evidence>